<evidence type="ECO:0000313" key="8">
    <source>
        <dbReference type="Ensembl" id="ENSMAMP00000065849.1"/>
    </source>
</evidence>
<dbReference type="InParanoid" id="A0A7N8YJI5"/>
<evidence type="ECO:0000259" key="7">
    <source>
        <dbReference type="PROSITE" id="PS50057"/>
    </source>
</evidence>
<dbReference type="SUPFAM" id="SSF48678">
    <property type="entry name" value="Moesin tail domain"/>
    <property type="match status" value="1"/>
</dbReference>
<dbReference type="GO" id="GO:0005886">
    <property type="term" value="C:plasma membrane"/>
    <property type="evidence" value="ECO:0007669"/>
    <property type="project" value="UniProtKB-SubCell"/>
</dbReference>
<reference evidence="8" key="1">
    <citation type="submission" date="2025-08" db="UniProtKB">
        <authorList>
            <consortium name="Ensembl"/>
        </authorList>
    </citation>
    <scope>IDENTIFICATION</scope>
</reference>
<dbReference type="FunFam" id="1.20.80.10:FF:000002">
    <property type="entry name" value="radixin isoform X1"/>
    <property type="match status" value="1"/>
</dbReference>
<protein>
    <submittedName>
        <fullName evidence="8">Radixin</fullName>
    </submittedName>
</protein>
<name>A0A7N8YJI5_9TELE</name>
<evidence type="ECO:0000256" key="5">
    <source>
        <dbReference type="SAM" id="Coils"/>
    </source>
</evidence>
<accession>A0A7N8YJI5</accession>
<dbReference type="InterPro" id="IPR018980">
    <property type="entry name" value="FERM_PH-like_C"/>
</dbReference>
<dbReference type="InterPro" id="IPR035963">
    <property type="entry name" value="FERM_2"/>
</dbReference>
<dbReference type="InterPro" id="IPR000299">
    <property type="entry name" value="FERM_domain"/>
</dbReference>
<dbReference type="Gene3D" id="2.30.29.30">
    <property type="entry name" value="Pleckstrin-homology domain (PH domain)/Phosphotyrosine-binding domain (PTB)"/>
    <property type="match status" value="1"/>
</dbReference>
<dbReference type="PROSITE" id="PS50057">
    <property type="entry name" value="FERM_3"/>
    <property type="match status" value="1"/>
</dbReference>
<feature type="coiled-coil region" evidence="5">
    <location>
        <begin position="224"/>
        <end position="251"/>
    </location>
</feature>
<evidence type="ECO:0000256" key="3">
    <source>
        <dbReference type="ARBA" id="ARBA00023136"/>
    </source>
</evidence>
<keyword evidence="3" id="KW-0472">Membrane</keyword>
<dbReference type="InterPro" id="IPR008954">
    <property type="entry name" value="Moesin_tail_sf"/>
</dbReference>
<dbReference type="Proteomes" id="UP000261640">
    <property type="component" value="Unplaced"/>
</dbReference>
<feature type="compositionally biased region" description="Basic and acidic residues" evidence="6">
    <location>
        <begin position="399"/>
        <end position="424"/>
    </location>
</feature>
<dbReference type="InterPro" id="IPR029071">
    <property type="entry name" value="Ubiquitin-like_domsf"/>
</dbReference>
<dbReference type="InterPro" id="IPR019748">
    <property type="entry name" value="FERM_central"/>
</dbReference>
<dbReference type="Gene3D" id="6.10.360.10">
    <property type="match status" value="1"/>
</dbReference>
<keyword evidence="2" id="KW-1003">Cell membrane</keyword>
<evidence type="ECO:0000256" key="6">
    <source>
        <dbReference type="SAM" id="MobiDB-lite"/>
    </source>
</evidence>
<dbReference type="CDD" id="cd14473">
    <property type="entry name" value="FERM_B-lobe"/>
    <property type="match status" value="1"/>
</dbReference>
<dbReference type="GO" id="GO:0003779">
    <property type="term" value="F:actin binding"/>
    <property type="evidence" value="ECO:0007669"/>
    <property type="project" value="InterPro"/>
</dbReference>
<organism evidence="8 9">
    <name type="scientific">Mastacembelus armatus</name>
    <name type="common">zig-zag eel</name>
    <dbReference type="NCBI Taxonomy" id="205130"/>
    <lineage>
        <taxon>Eukaryota</taxon>
        <taxon>Metazoa</taxon>
        <taxon>Chordata</taxon>
        <taxon>Craniata</taxon>
        <taxon>Vertebrata</taxon>
        <taxon>Euteleostomi</taxon>
        <taxon>Actinopterygii</taxon>
        <taxon>Neopterygii</taxon>
        <taxon>Teleostei</taxon>
        <taxon>Neoteleostei</taxon>
        <taxon>Acanthomorphata</taxon>
        <taxon>Anabantaria</taxon>
        <taxon>Synbranchiformes</taxon>
        <taxon>Mastacembelidae</taxon>
        <taxon>Mastacembelus</taxon>
    </lineage>
</organism>
<dbReference type="Pfam" id="PF09380">
    <property type="entry name" value="FERM_C"/>
    <property type="match status" value="1"/>
</dbReference>
<keyword evidence="5" id="KW-0175">Coiled coil</keyword>
<proteinExistence type="predicted"/>
<dbReference type="SUPFAM" id="SSF54236">
    <property type="entry name" value="Ubiquitin-like"/>
    <property type="match status" value="1"/>
</dbReference>
<dbReference type="Ensembl" id="ENSMAMT00000052152.1">
    <property type="protein sequence ID" value="ENSMAMP00000065849.1"/>
    <property type="gene ID" value="ENSMAMG00000020376.2"/>
</dbReference>
<dbReference type="InterPro" id="IPR019747">
    <property type="entry name" value="FERM_CS"/>
</dbReference>
<dbReference type="InterPro" id="IPR011993">
    <property type="entry name" value="PH-like_dom_sf"/>
</dbReference>
<dbReference type="AlphaFoldDB" id="A0A7N8YJI5"/>
<dbReference type="CDD" id="cd17187">
    <property type="entry name" value="FERM_F1_ERM"/>
    <property type="match status" value="1"/>
</dbReference>
<dbReference type="Pfam" id="PF20492">
    <property type="entry name" value="ERM_helical"/>
    <property type="match status" value="1"/>
</dbReference>
<dbReference type="PIRSF" id="PIRSF002305">
    <property type="entry name" value="ERM"/>
    <property type="match status" value="1"/>
</dbReference>
<dbReference type="InterPro" id="IPR046810">
    <property type="entry name" value="ERM_helical"/>
</dbReference>
<feature type="compositionally biased region" description="Basic and acidic residues" evidence="6">
    <location>
        <begin position="519"/>
        <end position="538"/>
    </location>
</feature>
<dbReference type="InterPro" id="IPR014352">
    <property type="entry name" value="FERM/acyl-CoA-bd_prot_sf"/>
</dbReference>
<feature type="compositionally biased region" description="Basic and acidic residues" evidence="6">
    <location>
        <begin position="550"/>
        <end position="571"/>
    </location>
</feature>
<dbReference type="InterPro" id="IPR019749">
    <property type="entry name" value="Band_41_domain"/>
</dbReference>
<dbReference type="FunFam" id="2.30.29.30:FF:000003">
    <property type="entry name" value="Radixin isoform 1"/>
    <property type="match status" value="1"/>
</dbReference>
<dbReference type="GeneTree" id="ENSGT01090000260082"/>
<dbReference type="Pfam" id="PF09379">
    <property type="entry name" value="FERM_N"/>
    <property type="match status" value="1"/>
</dbReference>
<feature type="binding site" evidence="4">
    <location>
        <position position="344"/>
    </location>
    <ligand>
        <name>a 1,2-diacyl-sn-glycero-3-phospho-(1D-myo-inositol)</name>
        <dbReference type="ChEBI" id="CHEBI:57880"/>
    </ligand>
</feature>
<dbReference type="SMART" id="SM01196">
    <property type="entry name" value="FERM_C"/>
    <property type="match status" value="1"/>
</dbReference>
<dbReference type="SUPFAM" id="SSF47031">
    <property type="entry name" value="Second domain of FERM"/>
    <property type="match status" value="1"/>
</dbReference>
<dbReference type="InterPro" id="IPR011259">
    <property type="entry name" value="ERM_C_dom"/>
</dbReference>
<dbReference type="Gene3D" id="1.20.80.10">
    <property type="match status" value="1"/>
</dbReference>
<feature type="compositionally biased region" description="Basic and acidic residues" evidence="6">
    <location>
        <begin position="479"/>
        <end position="488"/>
    </location>
</feature>
<dbReference type="PRINTS" id="PR00935">
    <property type="entry name" value="BAND41"/>
</dbReference>
<dbReference type="SMART" id="SM00295">
    <property type="entry name" value="B41"/>
    <property type="match status" value="1"/>
</dbReference>
<dbReference type="PRINTS" id="PR00661">
    <property type="entry name" value="ERMFAMILY"/>
</dbReference>
<dbReference type="FunFam" id="3.10.20.90:FF:000013">
    <property type="entry name" value="radixin isoform X1"/>
    <property type="match status" value="1"/>
</dbReference>
<dbReference type="SUPFAM" id="SSF50729">
    <property type="entry name" value="PH domain-like"/>
    <property type="match status" value="1"/>
</dbReference>
<feature type="region of interest" description="Disordered" evidence="6">
    <location>
        <begin position="466"/>
        <end position="571"/>
    </location>
</feature>
<dbReference type="Gene3D" id="1.20.5.450">
    <property type="match status" value="1"/>
</dbReference>
<evidence type="ECO:0000256" key="4">
    <source>
        <dbReference type="PIRSR" id="PIRSR002305-1"/>
    </source>
</evidence>
<feature type="domain" description="FERM" evidence="7">
    <location>
        <begin position="71"/>
        <end position="361"/>
    </location>
</feature>
<dbReference type="InterPro" id="IPR011174">
    <property type="entry name" value="ERM"/>
</dbReference>
<evidence type="ECO:0000256" key="1">
    <source>
        <dbReference type="ARBA" id="ARBA00004202"/>
    </source>
</evidence>
<feature type="region of interest" description="Disordered" evidence="6">
    <location>
        <begin position="399"/>
        <end position="432"/>
    </location>
</feature>
<dbReference type="Pfam" id="PF00769">
    <property type="entry name" value="ERM_C"/>
    <property type="match status" value="1"/>
</dbReference>
<dbReference type="CDD" id="cd13194">
    <property type="entry name" value="FERM_C_ERM"/>
    <property type="match status" value="1"/>
</dbReference>
<dbReference type="InterPro" id="IPR000798">
    <property type="entry name" value="Ez/rad/moesin-like"/>
</dbReference>
<dbReference type="InterPro" id="IPR018979">
    <property type="entry name" value="FERM_N"/>
</dbReference>
<dbReference type="PANTHER" id="PTHR23281">
    <property type="entry name" value="MERLIN/MOESIN/EZRIN/RADIXIN"/>
    <property type="match status" value="1"/>
</dbReference>
<dbReference type="Gene3D" id="3.10.20.90">
    <property type="entry name" value="Phosphatidylinositol 3-kinase Catalytic Subunit, Chain A, domain 1"/>
    <property type="match status" value="1"/>
</dbReference>
<dbReference type="PROSITE" id="PS00660">
    <property type="entry name" value="FERM_1"/>
    <property type="match status" value="1"/>
</dbReference>
<dbReference type="PROSITE" id="PS00661">
    <property type="entry name" value="FERM_2"/>
    <property type="match status" value="1"/>
</dbReference>
<reference evidence="8" key="2">
    <citation type="submission" date="2025-09" db="UniProtKB">
        <authorList>
            <consortium name="Ensembl"/>
        </authorList>
    </citation>
    <scope>IDENTIFICATION</scope>
</reference>
<evidence type="ECO:0000313" key="9">
    <source>
        <dbReference type="Proteomes" id="UP000261640"/>
    </source>
</evidence>
<dbReference type="Pfam" id="PF00373">
    <property type="entry name" value="FERM_M"/>
    <property type="match status" value="1"/>
</dbReference>
<dbReference type="InterPro" id="IPR041789">
    <property type="entry name" value="ERM_FERM_C"/>
</dbReference>
<evidence type="ECO:0000256" key="2">
    <source>
        <dbReference type="ARBA" id="ARBA00022475"/>
    </source>
</evidence>
<sequence>FLFCISVVLLLFSFVYFTSYSFIEYLAFSLHCPLTHYPHKALKSSLTLISNFEPIYIIYRSINLGYCVLQINVRVTTMDAELEFAIQPSTTGKQLFDQVVKTVGLREVWFFGLQYTDSKGYVTWLKLNKKVTQQDVKKENPLQFKFRAKFFPEDVSEELIQEITQKLFFLQVKEAILNDENYCPPETAVLLASYAVQAKYGDYNKDVHKPGYLASDRLLPQRVLEQHKLTKEQWEDRIQTWHEEHRSMLREDAMMEYLKIAQDLEMYGVNYFEIKNKKGTELWLGVDALGLNIYEHEDKLSPKIGFPWSEIRNISFNDKKFVIKPIDKKAPDFVFYAPRLRINKRILALCMGNHELYMRRRKPDTIEVQQMKAQAREEKHHKQMERYKLEAQTRKALELEQERKRAKEEAERLERERQAAEEAKAALAQQAADQQKTQEQLAAELAEFTAKITLLEDAKRKKEEEATEWQQKALSAQDDLEKTREELKTAMVSPPAPEHDEQDETNAEASAELLSDGVTSHRSEEERITEAQKNERVKQQLQALSSELAQARDETKKTQNDMLHAENVRAGRDKYKTLRQIRQGNTKQRIDEFESM</sequence>
<feature type="compositionally biased region" description="Low complexity" evidence="6">
    <location>
        <begin position="539"/>
        <end position="549"/>
    </location>
</feature>
<feature type="binding site" evidence="4">
    <location>
        <begin position="126"/>
        <end position="129"/>
    </location>
    <ligand>
        <name>a 1,2-diacyl-sn-glycero-3-phospho-(1D-myo-inositol)</name>
        <dbReference type="ChEBI" id="CHEBI:57880"/>
    </ligand>
</feature>
<comment type="subcellular location">
    <subcellularLocation>
        <location evidence="1">Cell membrane</location>
        <topology evidence="1">Peripheral membrane protein</topology>
    </subcellularLocation>
</comment>
<keyword evidence="9" id="KW-1185">Reference proteome</keyword>